<dbReference type="EMBL" id="MAXA01000003">
    <property type="protein sequence ID" value="OHV46099.1"/>
    <property type="molecule type" value="Genomic_DNA"/>
</dbReference>
<accession>A0A1S1RJY2</accession>
<proteinExistence type="predicted"/>
<dbReference type="AlphaFoldDB" id="A0A1S1RJY2"/>
<evidence type="ECO:0000313" key="2">
    <source>
        <dbReference type="Proteomes" id="UP000179769"/>
    </source>
</evidence>
<protein>
    <submittedName>
        <fullName evidence="1">Uncharacterized protein</fullName>
    </submittedName>
</protein>
<evidence type="ECO:0000313" key="1">
    <source>
        <dbReference type="EMBL" id="OHV46099.1"/>
    </source>
</evidence>
<sequence>MTSQQIQDREHTNMFLAELLLRYPAGPPANLINPSIAAINVHPRITPSVVRIEISNQEAALAIPNTAPAAAPVAAVAAGAPAGARRAALRARMQARRGAYTWREGRSVAFNAWINGAAPLANPIGDNATINCWEAVLVAAAEAGLVTVAQLTHAYGAVDPDTAVYNLLTAGGVQQINCANAAPANNIQAGDVIMVEHAGQPLHHVMVVLTADPANFLQIEVLSLWGTLGGFVLGRGELNFLLLPTTVFRYSTL</sequence>
<organism evidence="1 2">
    <name type="scientific">Parafrankia soli</name>
    <dbReference type="NCBI Taxonomy" id="2599596"/>
    <lineage>
        <taxon>Bacteria</taxon>
        <taxon>Bacillati</taxon>
        <taxon>Actinomycetota</taxon>
        <taxon>Actinomycetes</taxon>
        <taxon>Frankiales</taxon>
        <taxon>Frankiaceae</taxon>
        <taxon>Parafrankia</taxon>
    </lineage>
</organism>
<gene>
    <name evidence="1" type="ORF">BBK14_09410</name>
</gene>
<comment type="caution">
    <text evidence="1">The sequence shown here is derived from an EMBL/GenBank/DDBJ whole genome shotgun (WGS) entry which is preliminary data.</text>
</comment>
<name>A0A1S1RJY2_9ACTN</name>
<reference evidence="2" key="1">
    <citation type="submission" date="2016-07" db="EMBL/GenBank/DDBJ databases">
        <title>Frankia sp. NRRL B-16219 Genome sequencing.</title>
        <authorList>
            <person name="Ghodhbane-Gtari F."/>
            <person name="Swanson E."/>
            <person name="Gueddou A."/>
            <person name="Louati M."/>
            <person name="Nouioui I."/>
            <person name="Hezbri K."/>
            <person name="Abebe-Akele F."/>
            <person name="Simpson S."/>
            <person name="Morris K."/>
            <person name="Thomas K."/>
            <person name="Gtari M."/>
            <person name="Tisa L.S."/>
        </authorList>
    </citation>
    <scope>NUCLEOTIDE SEQUENCE [LARGE SCALE GENOMIC DNA]</scope>
    <source>
        <strain evidence="2">NRRL B-16219</strain>
    </source>
</reference>
<keyword evidence="2" id="KW-1185">Reference proteome</keyword>
<dbReference type="Proteomes" id="UP000179769">
    <property type="component" value="Unassembled WGS sequence"/>
</dbReference>